<reference evidence="4 5" key="1">
    <citation type="submission" date="2023-11" db="EMBL/GenBank/DDBJ databases">
        <title>Halocaridina rubra genome assembly.</title>
        <authorList>
            <person name="Smith C."/>
        </authorList>
    </citation>
    <scope>NUCLEOTIDE SEQUENCE [LARGE SCALE GENOMIC DNA]</scope>
    <source>
        <strain evidence="4">EP-1</strain>
        <tissue evidence="4">Whole</tissue>
    </source>
</reference>
<dbReference type="EMBL" id="JAXCGZ010007578">
    <property type="protein sequence ID" value="KAK7079132.1"/>
    <property type="molecule type" value="Genomic_DNA"/>
</dbReference>
<dbReference type="Gene3D" id="3.30.310.10">
    <property type="entry name" value="TATA-Binding Protein"/>
    <property type="match status" value="2"/>
</dbReference>
<evidence type="ECO:0000256" key="2">
    <source>
        <dbReference type="ARBA" id="ARBA00023125"/>
    </source>
</evidence>
<evidence type="ECO:0000313" key="4">
    <source>
        <dbReference type="EMBL" id="KAK7079132.1"/>
    </source>
</evidence>
<comment type="caution">
    <text evidence="4">The sequence shown here is derived from an EMBL/GenBank/DDBJ whole genome shotgun (WGS) entry which is preliminary data.</text>
</comment>
<keyword evidence="3" id="KW-0804">Transcription</keyword>
<evidence type="ECO:0000256" key="3">
    <source>
        <dbReference type="ARBA" id="ARBA00023163"/>
    </source>
</evidence>
<comment type="similarity">
    <text evidence="1">Belongs to the TBP family.</text>
</comment>
<dbReference type="InterPro" id="IPR012295">
    <property type="entry name" value="TBP_dom_sf"/>
</dbReference>
<accession>A0AAN9ACF5</accession>
<dbReference type="Proteomes" id="UP001381693">
    <property type="component" value="Unassembled WGS sequence"/>
</dbReference>
<keyword evidence="2" id="KW-0238">DNA-binding</keyword>
<dbReference type="AlphaFoldDB" id="A0AAN9ACF5"/>
<dbReference type="SUPFAM" id="SSF55945">
    <property type="entry name" value="TATA-box binding protein-like"/>
    <property type="match status" value="1"/>
</dbReference>
<proteinExistence type="inferred from homology"/>
<dbReference type="PANTHER" id="PTHR10126">
    <property type="entry name" value="TATA-BOX BINDING PROTEIN"/>
    <property type="match status" value="1"/>
</dbReference>
<keyword evidence="5" id="KW-1185">Reference proteome</keyword>
<evidence type="ECO:0000313" key="5">
    <source>
        <dbReference type="Proteomes" id="UP001381693"/>
    </source>
</evidence>
<gene>
    <name evidence="4" type="primary">TBPL1_1</name>
    <name evidence="4" type="ORF">SK128_001137</name>
</gene>
<name>A0AAN9ACF5_HALRR</name>
<dbReference type="GO" id="GO:0003677">
    <property type="term" value="F:DNA binding"/>
    <property type="evidence" value="ECO:0007669"/>
    <property type="project" value="UniProtKB-KW"/>
</dbReference>
<sequence>MDGLMKNILVELFNMKDMLLAKYTSFYFNPGSTSEDEARRAARRIARIIQKLEYPAKFRNFRIVNVLGTCTMPFNIKITPFSQTYRDAASYEPELHPGVTYKIDHPKATLKIFSTGSITVTVASVVIFGYPQAIWSKVRHSRVPKEGNHSRGFPIAF</sequence>
<dbReference type="Pfam" id="PF00352">
    <property type="entry name" value="TBP"/>
    <property type="match status" value="1"/>
</dbReference>
<organism evidence="4 5">
    <name type="scientific">Halocaridina rubra</name>
    <name type="common">Hawaiian red shrimp</name>
    <dbReference type="NCBI Taxonomy" id="373956"/>
    <lineage>
        <taxon>Eukaryota</taxon>
        <taxon>Metazoa</taxon>
        <taxon>Ecdysozoa</taxon>
        <taxon>Arthropoda</taxon>
        <taxon>Crustacea</taxon>
        <taxon>Multicrustacea</taxon>
        <taxon>Malacostraca</taxon>
        <taxon>Eumalacostraca</taxon>
        <taxon>Eucarida</taxon>
        <taxon>Decapoda</taxon>
        <taxon>Pleocyemata</taxon>
        <taxon>Caridea</taxon>
        <taxon>Atyoidea</taxon>
        <taxon>Atyidae</taxon>
        <taxon>Halocaridina</taxon>
    </lineage>
</organism>
<protein>
    <submittedName>
        <fullName evidence="4">TATA box-binding protein-like protein 1</fullName>
    </submittedName>
</protein>
<dbReference type="InterPro" id="IPR000814">
    <property type="entry name" value="TBP"/>
</dbReference>
<dbReference type="GO" id="GO:0006352">
    <property type="term" value="P:DNA-templated transcription initiation"/>
    <property type="evidence" value="ECO:0007669"/>
    <property type="project" value="InterPro"/>
</dbReference>
<evidence type="ECO:0000256" key="1">
    <source>
        <dbReference type="ARBA" id="ARBA00005560"/>
    </source>
</evidence>